<dbReference type="AlphaFoldDB" id="A0A437M6T2"/>
<evidence type="ECO:0000256" key="1">
    <source>
        <dbReference type="RuleBase" id="RU004003"/>
    </source>
</evidence>
<evidence type="ECO:0000313" key="5">
    <source>
        <dbReference type="EMBL" id="RVT93347.1"/>
    </source>
</evidence>
<feature type="signal peptide" evidence="3">
    <location>
        <begin position="1"/>
        <end position="26"/>
    </location>
</feature>
<dbReference type="OrthoDB" id="9775455at2"/>
<keyword evidence="3" id="KW-0732">Signal</keyword>
<dbReference type="Pfam" id="PF04972">
    <property type="entry name" value="BON"/>
    <property type="match status" value="1"/>
</dbReference>
<dbReference type="Pfam" id="PF00263">
    <property type="entry name" value="Secretin"/>
    <property type="match status" value="1"/>
</dbReference>
<gene>
    <name evidence="5" type="ORF">EOD43_05560</name>
</gene>
<dbReference type="EMBL" id="SACN01000001">
    <property type="protein sequence ID" value="RVT93347.1"/>
    <property type="molecule type" value="Genomic_DNA"/>
</dbReference>
<dbReference type="InterPro" id="IPR004846">
    <property type="entry name" value="T2SS/T3SS_dom"/>
</dbReference>
<dbReference type="PANTHER" id="PTHR30332:SF17">
    <property type="entry name" value="TYPE IV PILIATION SYSTEM PROTEIN DR_0774-RELATED"/>
    <property type="match status" value="1"/>
</dbReference>
<dbReference type="InterPro" id="IPR032789">
    <property type="entry name" value="T2SS-T3SS_pil_N"/>
</dbReference>
<dbReference type="PROSITE" id="PS50914">
    <property type="entry name" value="BON"/>
    <property type="match status" value="1"/>
</dbReference>
<reference evidence="5 6" key="1">
    <citation type="submission" date="2019-01" db="EMBL/GenBank/DDBJ databases">
        <authorList>
            <person name="Chen W.-M."/>
        </authorList>
    </citation>
    <scope>NUCLEOTIDE SEQUENCE [LARGE SCALE GENOMIC DNA]</scope>
    <source>
        <strain evidence="5 6">CCP-7</strain>
    </source>
</reference>
<dbReference type="InterPro" id="IPR050810">
    <property type="entry name" value="Bact_Secretion_Sys_Channel"/>
</dbReference>
<feature type="region of interest" description="Disordered" evidence="2">
    <location>
        <begin position="468"/>
        <end position="511"/>
    </location>
</feature>
<dbReference type="GO" id="GO:0015627">
    <property type="term" value="C:type II protein secretion system complex"/>
    <property type="evidence" value="ECO:0007669"/>
    <property type="project" value="TreeGrafter"/>
</dbReference>
<evidence type="ECO:0000256" key="3">
    <source>
        <dbReference type="SAM" id="SignalP"/>
    </source>
</evidence>
<evidence type="ECO:0000256" key="2">
    <source>
        <dbReference type="SAM" id="MobiDB-lite"/>
    </source>
</evidence>
<name>A0A437M6T2_9SPHN</name>
<dbReference type="InterPro" id="IPR007055">
    <property type="entry name" value="BON_dom"/>
</dbReference>
<feature type="domain" description="BON" evidence="4">
    <location>
        <begin position="108"/>
        <end position="177"/>
    </location>
</feature>
<dbReference type="PANTHER" id="PTHR30332">
    <property type="entry name" value="PROBABLE GENERAL SECRETION PATHWAY PROTEIN D"/>
    <property type="match status" value="1"/>
</dbReference>
<accession>A0A437M6T2</accession>
<protein>
    <submittedName>
        <fullName evidence="5">Type II and III secretion system protein family protein</fullName>
    </submittedName>
</protein>
<dbReference type="GO" id="GO:0009306">
    <property type="term" value="P:protein secretion"/>
    <property type="evidence" value="ECO:0007669"/>
    <property type="project" value="InterPro"/>
</dbReference>
<feature type="chain" id="PRO_5019275547" evidence="3">
    <location>
        <begin position="27"/>
        <end position="511"/>
    </location>
</feature>
<comment type="caution">
    <text evidence="5">The sequence shown here is derived from an EMBL/GenBank/DDBJ whole genome shotgun (WGS) entry which is preliminary data.</text>
</comment>
<proteinExistence type="inferred from homology"/>
<evidence type="ECO:0000259" key="4">
    <source>
        <dbReference type="PROSITE" id="PS50914"/>
    </source>
</evidence>
<dbReference type="Pfam" id="PF13629">
    <property type="entry name" value="T2SS-T3SS_pil_N"/>
    <property type="match status" value="1"/>
</dbReference>
<dbReference type="InterPro" id="IPR001775">
    <property type="entry name" value="GspD/PilQ"/>
</dbReference>
<keyword evidence="6" id="KW-1185">Reference proteome</keyword>
<sequence length="511" mass="52518">MRNTAPLITGAILLGLALAPTNGASAATPSSGVTRHALTAKPTDVMTLSIGQGQLVQLPAAMSDLFVADPAVADVQARSRSQLYVFGKGGGSTVVYATDATGKVVWSSTVRVDKNITNVETMLKLAMPDADIKATTMNGIVLLTGTVAAPADVEEAQKLVEKFVGAGKDGDGVQVVNRIKSATPLQVQLRVKIAEVNRAFAKSVGVNLLSQDTSGGFLFGVGRGDAGTITTTTDPVTGLPNGTEYKFNNAVGATTLGFAKHMLGMDLLATLDLAETDGQLTTLAEPNLTAMSGETASFLAGGEIPIPLSQGLGAVSVEFKQYGVSLSFTPTVLSGGRISLRVRPEVSQLSSAGAVKVGSIEIPGITTRRMETTVELGSGQAFVIGGLLSNTSNNTIDKAPFLGDLPILGNLFRSTGFKRNETELMVVVTPYLVRPVSASQIALPTDGMRAPTDGEAIIAGQIFSGKPGAKPAVPQAAPARTIPAPQGPVSKAAPKSTTQTASIPDAGFSIY</sequence>
<comment type="similarity">
    <text evidence="1">Belongs to the bacterial secretin family.</text>
</comment>
<dbReference type="RefSeq" id="WP_127741862.1">
    <property type="nucleotide sequence ID" value="NZ_SACN01000001.1"/>
</dbReference>
<organism evidence="5 6">
    <name type="scientific">Sphingomonas crocodyli</name>
    <dbReference type="NCBI Taxonomy" id="1979270"/>
    <lineage>
        <taxon>Bacteria</taxon>
        <taxon>Pseudomonadati</taxon>
        <taxon>Pseudomonadota</taxon>
        <taxon>Alphaproteobacteria</taxon>
        <taxon>Sphingomonadales</taxon>
        <taxon>Sphingomonadaceae</taxon>
        <taxon>Sphingomonas</taxon>
    </lineage>
</organism>
<dbReference type="PRINTS" id="PR00811">
    <property type="entry name" value="BCTERIALGSPD"/>
</dbReference>
<dbReference type="Proteomes" id="UP000282971">
    <property type="component" value="Unassembled WGS sequence"/>
</dbReference>
<evidence type="ECO:0000313" key="6">
    <source>
        <dbReference type="Proteomes" id="UP000282971"/>
    </source>
</evidence>